<evidence type="ECO:0000313" key="2">
    <source>
        <dbReference type="Proteomes" id="UP001152523"/>
    </source>
</evidence>
<proteinExistence type="predicted"/>
<protein>
    <submittedName>
        <fullName evidence="1">Uncharacterized protein</fullName>
    </submittedName>
</protein>
<reference evidence="1" key="1">
    <citation type="submission" date="2022-07" db="EMBL/GenBank/DDBJ databases">
        <authorList>
            <person name="Macas J."/>
            <person name="Novak P."/>
            <person name="Neumann P."/>
        </authorList>
    </citation>
    <scope>NUCLEOTIDE SEQUENCE</scope>
</reference>
<dbReference type="AlphaFoldDB" id="A0AAV0EPZ7"/>
<evidence type="ECO:0000313" key="1">
    <source>
        <dbReference type="EMBL" id="CAH9124743.1"/>
    </source>
</evidence>
<organism evidence="1 2">
    <name type="scientific">Cuscuta epithymum</name>
    <dbReference type="NCBI Taxonomy" id="186058"/>
    <lineage>
        <taxon>Eukaryota</taxon>
        <taxon>Viridiplantae</taxon>
        <taxon>Streptophyta</taxon>
        <taxon>Embryophyta</taxon>
        <taxon>Tracheophyta</taxon>
        <taxon>Spermatophyta</taxon>
        <taxon>Magnoliopsida</taxon>
        <taxon>eudicotyledons</taxon>
        <taxon>Gunneridae</taxon>
        <taxon>Pentapetalae</taxon>
        <taxon>asterids</taxon>
        <taxon>lamiids</taxon>
        <taxon>Solanales</taxon>
        <taxon>Convolvulaceae</taxon>
        <taxon>Cuscuteae</taxon>
        <taxon>Cuscuta</taxon>
        <taxon>Cuscuta subgen. Cuscuta</taxon>
    </lineage>
</organism>
<sequence length="102" mass="12227">MVRTSLTEMTQRMELQIPLKEHFPAQYSVRSAFLEALELLSECLTLKQWLMLTKTPFGHLLDVAQLQFYARLIHLLLLRLVRDRPEDEMWFCRGWKVDEIHI</sequence>
<keyword evidence="2" id="KW-1185">Reference proteome</keyword>
<dbReference type="EMBL" id="CAMAPF010000935">
    <property type="protein sequence ID" value="CAH9124743.1"/>
    <property type="molecule type" value="Genomic_DNA"/>
</dbReference>
<name>A0AAV0EPZ7_9ASTE</name>
<gene>
    <name evidence="1" type="ORF">CEPIT_LOCUS26215</name>
</gene>
<accession>A0AAV0EPZ7</accession>
<dbReference type="PANTHER" id="PTHR48449:SF1">
    <property type="entry name" value="DUF1985 DOMAIN-CONTAINING PROTEIN"/>
    <property type="match status" value="1"/>
</dbReference>
<dbReference type="PANTHER" id="PTHR48449">
    <property type="entry name" value="DUF1985 DOMAIN-CONTAINING PROTEIN"/>
    <property type="match status" value="1"/>
</dbReference>
<dbReference type="Proteomes" id="UP001152523">
    <property type="component" value="Unassembled WGS sequence"/>
</dbReference>
<comment type="caution">
    <text evidence="1">The sequence shown here is derived from an EMBL/GenBank/DDBJ whole genome shotgun (WGS) entry which is preliminary data.</text>
</comment>